<evidence type="ECO:0000313" key="2">
    <source>
        <dbReference type="Proteomes" id="UP000528322"/>
    </source>
</evidence>
<gene>
    <name evidence="1" type="ORF">HNR37_002228</name>
</gene>
<dbReference type="GO" id="GO:0006974">
    <property type="term" value="P:DNA damage response"/>
    <property type="evidence" value="ECO:0007669"/>
    <property type="project" value="TreeGrafter"/>
</dbReference>
<dbReference type="InterPro" id="IPR052022">
    <property type="entry name" value="26kDa_periplasmic_antigen"/>
</dbReference>
<dbReference type="PANTHER" id="PTHR34387">
    <property type="entry name" value="SLR1258 PROTEIN"/>
    <property type="match status" value="1"/>
</dbReference>
<proteinExistence type="predicted"/>
<sequence>MTLDIQQELDKSAQSVFNFLEKHGLGKAEVSISAPRITDQHAYGSSEQNRPANRYTAQSVITVRTHKAQAVKKAMAAAGELVSAGVVLIHSYEFQPKFEFTGLAEIKPEMIASATQDARNAAQQFARDSGSSVGAIRRANQGLFTINDRDQFTPEIKKVRVVTSVDYFLED</sequence>
<protein>
    <recommendedName>
        <fullName evidence="3">SIMPL domain-containing protein</fullName>
    </recommendedName>
</protein>
<dbReference type="Proteomes" id="UP000528322">
    <property type="component" value="Unassembled WGS sequence"/>
</dbReference>
<dbReference type="Pfam" id="PF04402">
    <property type="entry name" value="SIMPL"/>
    <property type="match status" value="1"/>
</dbReference>
<reference evidence="1 2" key="1">
    <citation type="submission" date="2020-08" db="EMBL/GenBank/DDBJ databases">
        <title>Genomic Encyclopedia of Type Strains, Phase IV (KMG-IV): sequencing the most valuable type-strain genomes for metagenomic binning, comparative biology and taxonomic classification.</title>
        <authorList>
            <person name="Goeker M."/>
        </authorList>
    </citation>
    <scope>NUCLEOTIDE SEQUENCE [LARGE SCALE GENOMIC DNA]</scope>
    <source>
        <strain evidence="1 2">DSM 22071</strain>
    </source>
</reference>
<comment type="caution">
    <text evidence="1">The sequence shown here is derived from an EMBL/GenBank/DDBJ whole genome shotgun (WGS) entry which is preliminary data.</text>
</comment>
<accession>A0A7W7Y6B8</accession>
<dbReference type="InterPro" id="IPR007497">
    <property type="entry name" value="SIMPL/DUF541"/>
</dbReference>
<name>A0A7W7Y6B8_9BACT</name>
<dbReference type="AlphaFoldDB" id="A0A7W7Y6B8"/>
<dbReference type="EMBL" id="JACHID010000020">
    <property type="protein sequence ID" value="MBB5022881.1"/>
    <property type="molecule type" value="Genomic_DNA"/>
</dbReference>
<dbReference type="RefSeq" id="WP_221270573.1">
    <property type="nucleotide sequence ID" value="NZ_JACHID010000020.1"/>
</dbReference>
<evidence type="ECO:0000313" key="1">
    <source>
        <dbReference type="EMBL" id="MBB5022881.1"/>
    </source>
</evidence>
<dbReference type="PANTHER" id="PTHR34387:SF2">
    <property type="entry name" value="SLR1258 PROTEIN"/>
    <property type="match status" value="1"/>
</dbReference>
<keyword evidence="2" id="KW-1185">Reference proteome</keyword>
<organism evidence="1 2">
    <name type="scientific">Desulfurispira natronophila</name>
    <dbReference type="NCBI Taxonomy" id="682562"/>
    <lineage>
        <taxon>Bacteria</taxon>
        <taxon>Pseudomonadati</taxon>
        <taxon>Chrysiogenota</taxon>
        <taxon>Chrysiogenia</taxon>
        <taxon>Chrysiogenales</taxon>
        <taxon>Chrysiogenaceae</taxon>
        <taxon>Desulfurispira</taxon>
    </lineage>
</organism>
<dbReference type="Gene3D" id="3.30.70.2970">
    <property type="entry name" value="Protein of unknown function (DUF541), domain 2"/>
    <property type="match status" value="1"/>
</dbReference>
<evidence type="ECO:0008006" key="3">
    <source>
        <dbReference type="Google" id="ProtNLM"/>
    </source>
</evidence>